<evidence type="ECO:0000313" key="5">
    <source>
        <dbReference type="EMBL" id="MBB5958248.1"/>
    </source>
</evidence>
<dbReference type="InterPro" id="IPR036736">
    <property type="entry name" value="ACP-like_sf"/>
</dbReference>
<dbReference type="Proteomes" id="UP000547510">
    <property type="component" value="Unassembled WGS sequence"/>
</dbReference>
<dbReference type="InterPro" id="IPR045851">
    <property type="entry name" value="AMP-bd_C_sf"/>
</dbReference>
<dbReference type="Pfam" id="PF00550">
    <property type="entry name" value="PP-binding"/>
    <property type="match status" value="1"/>
</dbReference>
<dbReference type="SMART" id="SM00823">
    <property type="entry name" value="PKS_PP"/>
    <property type="match status" value="1"/>
</dbReference>
<dbReference type="Pfam" id="PF00501">
    <property type="entry name" value="AMP-binding"/>
    <property type="match status" value="1"/>
</dbReference>
<dbReference type="Gene3D" id="3.30.300.30">
    <property type="match status" value="1"/>
</dbReference>
<dbReference type="PROSITE" id="PS00455">
    <property type="entry name" value="AMP_BINDING"/>
    <property type="match status" value="1"/>
</dbReference>
<keyword evidence="6" id="KW-1185">Reference proteome</keyword>
<dbReference type="InterPro" id="IPR010071">
    <property type="entry name" value="AA_adenyl_dom"/>
</dbReference>
<dbReference type="Gene3D" id="1.10.1200.10">
    <property type="entry name" value="ACP-like"/>
    <property type="match status" value="1"/>
</dbReference>
<keyword evidence="2" id="KW-0597">Phosphoprotein</keyword>
<accession>A0A841CQ39</accession>
<dbReference type="PANTHER" id="PTHR45527">
    <property type="entry name" value="NONRIBOSOMAL PEPTIDE SYNTHETASE"/>
    <property type="match status" value="1"/>
</dbReference>
<proteinExistence type="predicted"/>
<dbReference type="GO" id="GO:0005737">
    <property type="term" value="C:cytoplasm"/>
    <property type="evidence" value="ECO:0007669"/>
    <property type="project" value="TreeGrafter"/>
</dbReference>
<dbReference type="InterPro" id="IPR000873">
    <property type="entry name" value="AMP-dep_synth/lig_dom"/>
</dbReference>
<dbReference type="GO" id="GO:0043041">
    <property type="term" value="P:amino acid activation for nonribosomal peptide biosynthetic process"/>
    <property type="evidence" value="ECO:0007669"/>
    <property type="project" value="TreeGrafter"/>
</dbReference>
<dbReference type="SUPFAM" id="SSF56801">
    <property type="entry name" value="Acetyl-CoA synthetase-like"/>
    <property type="match status" value="1"/>
</dbReference>
<evidence type="ECO:0000256" key="3">
    <source>
        <dbReference type="SAM" id="MobiDB-lite"/>
    </source>
</evidence>
<dbReference type="PROSITE" id="PS50075">
    <property type="entry name" value="CARRIER"/>
    <property type="match status" value="1"/>
</dbReference>
<feature type="region of interest" description="Disordered" evidence="3">
    <location>
        <begin position="686"/>
        <end position="713"/>
    </location>
</feature>
<reference evidence="5 6" key="1">
    <citation type="submission" date="2020-08" db="EMBL/GenBank/DDBJ databases">
        <title>Genomic Encyclopedia of Type Strains, Phase III (KMG-III): the genomes of soil and plant-associated and newly described type strains.</title>
        <authorList>
            <person name="Whitman W."/>
        </authorList>
    </citation>
    <scope>NUCLEOTIDE SEQUENCE [LARGE SCALE GENOMIC DNA]</scope>
    <source>
        <strain evidence="5 6">CECT 8640</strain>
    </source>
</reference>
<name>A0A841CQ39_9PSEU</name>
<dbReference type="InterPro" id="IPR020845">
    <property type="entry name" value="AMP-binding_CS"/>
</dbReference>
<feature type="domain" description="Carrier" evidence="4">
    <location>
        <begin position="612"/>
        <end position="687"/>
    </location>
</feature>
<keyword evidence="1" id="KW-0596">Phosphopantetheine</keyword>
<dbReference type="GO" id="GO:0031177">
    <property type="term" value="F:phosphopantetheine binding"/>
    <property type="evidence" value="ECO:0007669"/>
    <property type="project" value="InterPro"/>
</dbReference>
<dbReference type="GO" id="GO:0044550">
    <property type="term" value="P:secondary metabolite biosynthetic process"/>
    <property type="evidence" value="ECO:0007669"/>
    <property type="project" value="TreeGrafter"/>
</dbReference>
<dbReference type="CDD" id="cd05930">
    <property type="entry name" value="A_NRPS"/>
    <property type="match status" value="1"/>
</dbReference>
<dbReference type="NCBIfam" id="TIGR01733">
    <property type="entry name" value="AA-adenyl-dom"/>
    <property type="match status" value="1"/>
</dbReference>
<dbReference type="InterPro" id="IPR042099">
    <property type="entry name" value="ANL_N_sf"/>
</dbReference>
<organism evidence="5 6">
    <name type="scientific">Saccharothrix tamanrassetensis</name>
    <dbReference type="NCBI Taxonomy" id="1051531"/>
    <lineage>
        <taxon>Bacteria</taxon>
        <taxon>Bacillati</taxon>
        <taxon>Actinomycetota</taxon>
        <taxon>Actinomycetes</taxon>
        <taxon>Pseudonocardiales</taxon>
        <taxon>Pseudonocardiaceae</taxon>
        <taxon>Saccharothrix</taxon>
    </lineage>
</organism>
<feature type="region of interest" description="Disordered" evidence="3">
    <location>
        <begin position="83"/>
        <end position="106"/>
    </location>
</feature>
<gene>
    <name evidence="5" type="ORF">FHS29_004856</name>
</gene>
<protein>
    <submittedName>
        <fullName evidence="5">Amino acid adenylation domain-containing protein</fullName>
    </submittedName>
</protein>
<dbReference type="Pfam" id="PF13193">
    <property type="entry name" value="AMP-binding_C"/>
    <property type="match status" value="1"/>
</dbReference>
<evidence type="ECO:0000259" key="4">
    <source>
        <dbReference type="PROSITE" id="PS50075"/>
    </source>
</evidence>
<dbReference type="InterPro" id="IPR025110">
    <property type="entry name" value="AMP-bd_C"/>
</dbReference>
<feature type="compositionally biased region" description="Basic residues" evidence="3">
    <location>
        <begin position="701"/>
        <end position="713"/>
    </location>
</feature>
<dbReference type="InterPro" id="IPR020806">
    <property type="entry name" value="PKS_PP-bd"/>
</dbReference>
<evidence type="ECO:0000256" key="2">
    <source>
        <dbReference type="ARBA" id="ARBA00022553"/>
    </source>
</evidence>
<evidence type="ECO:0000313" key="6">
    <source>
        <dbReference type="Proteomes" id="UP000547510"/>
    </source>
</evidence>
<dbReference type="RefSeq" id="WP_184694022.1">
    <property type="nucleotide sequence ID" value="NZ_JACHJN010000007.1"/>
</dbReference>
<dbReference type="EMBL" id="JACHJN010000007">
    <property type="protein sequence ID" value="MBB5958248.1"/>
    <property type="molecule type" value="Genomic_DNA"/>
</dbReference>
<dbReference type="InterPro" id="IPR009081">
    <property type="entry name" value="PP-bd_ACP"/>
</dbReference>
<comment type="caution">
    <text evidence="5">The sequence shown here is derived from an EMBL/GenBank/DDBJ whole genome shotgun (WGS) entry which is preliminary data.</text>
</comment>
<sequence>MTTTEVAAALAVLRCYSGSTDVRLLDSAASAGVPDDLTGIPREARLVTVDGRPRLEFDGVDVPEPFARCMDEDLLTALDRLRADPDADPLPEPAAERLAPPAPPPAAGVDRSIPEAFWEQVDRSPERPAVIGNGTALTYRELGERVARHASLLHAIEPGSRVGLLLDHGPDTVAAILATLTVGGVYVPLDPRYPAPRLAAMVAQAQVSLILTSAAHRSLAAGYGAPVLDIADAPASARRPDRPPPAPDAPAYILHTSGSTGVPKGVAQTHRNVLHQVRLHQANLRIMPDDRISVVSSFSFDMAVTDMYSAVLTGACCVPVDVRALGLVGLADALRGHGVTIYHSTPTVFRYLTDCLAGSVLPGLRVVVLGGEPVTHADLDRCREHLPPHGVLVNGYGATEISFAVQDHLPLDAETTEDRGVLPIGRPLHGARISLVAPDGTPSAVAGEIMISSDYLGSYWNDPDEARSRFDTDHAGVRRYRTGDLARRLPDGRLVYLGRRDRQVKVRGYRVEPGEVEVALGRVPGVARAVVVADRRDGEQLLRAFVTNGGRDELRPDEVRSAVAGLLPEYLVPTTVDVVPDLPLTPTGKVDARALLERHPTHSPGPGPAAAPAGGGLEGRIASVWADVLGRGDIGPDDRFFDLGGHSLLVATAHHRLVESLDRAFPLTALYAHPTVAELAEYLRTGTTPDSTAPITDRMARRQLNRAQRGKRR</sequence>
<dbReference type="PANTHER" id="PTHR45527:SF1">
    <property type="entry name" value="FATTY ACID SYNTHASE"/>
    <property type="match status" value="1"/>
</dbReference>
<dbReference type="AlphaFoldDB" id="A0A841CQ39"/>
<dbReference type="Gene3D" id="3.40.50.12780">
    <property type="entry name" value="N-terminal domain of ligase-like"/>
    <property type="match status" value="1"/>
</dbReference>
<dbReference type="SUPFAM" id="SSF47336">
    <property type="entry name" value="ACP-like"/>
    <property type="match status" value="1"/>
</dbReference>
<evidence type="ECO:0000256" key="1">
    <source>
        <dbReference type="ARBA" id="ARBA00022450"/>
    </source>
</evidence>